<accession>A0A0H2RXS5</accession>
<keyword evidence="2" id="KW-1185">Reference proteome</keyword>
<dbReference type="AlphaFoldDB" id="A0A0H2RXS5"/>
<protein>
    <submittedName>
        <fullName evidence="1">Uncharacterized protein</fullName>
    </submittedName>
</protein>
<name>A0A0H2RXS5_9AGAM</name>
<reference evidence="1 2" key="1">
    <citation type="submission" date="2015-04" db="EMBL/GenBank/DDBJ databases">
        <title>Complete genome sequence of Schizopora paradoxa KUC8140, a cosmopolitan wood degrader in East Asia.</title>
        <authorList>
            <consortium name="DOE Joint Genome Institute"/>
            <person name="Min B."/>
            <person name="Park H."/>
            <person name="Jang Y."/>
            <person name="Kim J.-J."/>
            <person name="Kim K.H."/>
            <person name="Pangilinan J."/>
            <person name="Lipzen A."/>
            <person name="Riley R."/>
            <person name="Grigoriev I.V."/>
            <person name="Spatafora J.W."/>
            <person name="Choi I.-G."/>
        </authorList>
    </citation>
    <scope>NUCLEOTIDE SEQUENCE [LARGE SCALE GENOMIC DNA]</scope>
    <source>
        <strain evidence="1 2">KUC8140</strain>
    </source>
</reference>
<organism evidence="1 2">
    <name type="scientific">Schizopora paradoxa</name>
    <dbReference type="NCBI Taxonomy" id="27342"/>
    <lineage>
        <taxon>Eukaryota</taxon>
        <taxon>Fungi</taxon>
        <taxon>Dikarya</taxon>
        <taxon>Basidiomycota</taxon>
        <taxon>Agaricomycotina</taxon>
        <taxon>Agaricomycetes</taxon>
        <taxon>Hymenochaetales</taxon>
        <taxon>Schizoporaceae</taxon>
        <taxon>Schizopora</taxon>
    </lineage>
</organism>
<dbReference type="InParanoid" id="A0A0H2RXS5"/>
<sequence>MCNYITYVRLSLSPRVPPRSDSPSASSSEGTKFGCGHYLITRKVKKIDCMSRTCTHSSRHIVPCRDCNCEKFVGPDREERITKTLPEDYCDHCEKWYRRKSRQ</sequence>
<dbReference type="Proteomes" id="UP000053477">
    <property type="component" value="Unassembled WGS sequence"/>
</dbReference>
<gene>
    <name evidence="1" type="ORF">SCHPADRAFT_889422</name>
</gene>
<dbReference type="OrthoDB" id="2840428at2759"/>
<evidence type="ECO:0000313" key="2">
    <source>
        <dbReference type="Proteomes" id="UP000053477"/>
    </source>
</evidence>
<proteinExistence type="predicted"/>
<evidence type="ECO:0000313" key="1">
    <source>
        <dbReference type="EMBL" id="KLO14298.1"/>
    </source>
</evidence>
<dbReference type="EMBL" id="KQ085946">
    <property type="protein sequence ID" value="KLO14298.1"/>
    <property type="molecule type" value="Genomic_DNA"/>
</dbReference>